<evidence type="ECO:0000256" key="1">
    <source>
        <dbReference type="SAM" id="MobiDB-lite"/>
    </source>
</evidence>
<reference evidence="2 3" key="1">
    <citation type="journal article" date="2012" name="PLoS Pathog.">
        <title>Diverse lifestyles and strategies of plant pathogenesis encoded in the genomes of eighteen Dothideomycetes fungi.</title>
        <authorList>
            <person name="Ohm R.A."/>
            <person name="Feau N."/>
            <person name="Henrissat B."/>
            <person name="Schoch C.L."/>
            <person name="Horwitz B.A."/>
            <person name="Barry K.W."/>
            <person name="Condon B.J."/>
            <person name="Copeland A.C."/>
            <person name="Dhillon B."/>
            <person name="Glaser F."/>
            <person name="Hesse C.N."/>
            <person name="Kosti I."/>
            <person name="LaButti K."/>
            <person name="Lindquist E.A."/>
            <person name="Lucas S."/>
            <person name="Salamov A.A."/>
            <person name="Bradshaw R.E."/>
            <person name="Ciuffetti L."/>
            <person name="Hamelin R.C."/>
            <person name="Kema G.H.J."/>
            <person name="Lawrence C."/>
            <person name="Scott J.A."/>
            <person name="Spatafora J.W."/>
            <person name="Turgeon B.G."/>
            <person name="de Wit P.J.G.M."/>
            <person name="Zhong S."/>
            <person name="Goodwin S.B."/>
            <person name="Grigoriev I.V."/>
        </authorList>
    </citation>
    <scope>NUCLEOTIDE SEQUENCE [LARGE SCALE GENOMIC DNA]</scope>
    <source>
        <strain evidence="2 3">SO2202</strain>
    </source>
</reference>
<dbReference type="STRING" id="692275.M3CB46"/>
<feature type="region of interest" description="Disordered" evidence="1">
    <location>
        <begin position="196"/>
        <end position="230"/>
    </location>
</feature>
<proteinExistence type="predicted"/>
<evidence type="ECO:0000313" key="2">
    <source>
        <dbReference type="EMBL" id="EMF09060.1"/>
    </source>
</evidence>
<evidence type="ECO:0000313" key="3">
    <source>
        <dbReference type="Proteomes" id="UP000016931"/>
    </source>
</evidence>
<sequence length="331" mass="35848">MMFYAAFEQTIPAADHHHQHQHHHLPSTSLGRADDYWYNNTNPVPSYTCPYDTTQRLCLAKLTDEDAFQQWQLLQDDAPAPTLEEVEGKEEVALEQDEDVPSSSSSSSSALSNHCCRLRLGPLVPLHEDDTNDIDPATTTTAPSTSSSSSFSPSSLQPPPKKRARFLVVYEQPLSDTSKPQLYQDIPVLLGPAEDAVAAPAPGDDDDDGNDDDNDDDNDNDHSSSSSSSSSSCLHVLKCLIDSAVYQNDRSLLWLSAWPTREAAVRYVQSIDRTVEDRVDLVRISRDYESSSSFSSSSSSGGGSGIGNGVVGVAMSGCDGSHTCSTETSLK</sequence>
<feature type="region of interest" description="Disordered" evidence="1">
    <location>
        <begin position="84"/>
        <end position="111"/>
    </location>
</feature>
<feature type="compositionally biased region" description="Low complexity" evidence="1">
    <location>
        <begin position="138"/>
        <end position="155"/>
    </location>
</feature>
<dbReference type="OrthoDB" id="63721at2759"/>
<dbReference type="EMBL" id="KB456270">
    <property type="protein sequence ID" value="EMF09060.1"/>
    <property type="molecule type" value="Genomic_DNA"/>
</dbReference>
<dbReference type="RefSeq" id="XP_016757181.1">
    <property type="nucleotide sequence ID" value="XM_016907116.1"/>
</dbReference>
<dbReference type="Proteomes" id="UP000016931">
    <property type="component" value="Unassembled WGS sequence"/>
</dbReference>
<feature type="region of interest" description="Disordered" evidence="1">
    <location>
        <begin position="127"/>
        <end position="160"/>
    </location>
</feature>
<organism evidence="2 3">
    <name type="scientific">Sphaerulina musiva (strain SO2202)</name>
    <name type="common">Poplar stem canker fungus</name>
    <name type="synonym">Septoria musiva</name>
    <dbReference type="NCBI Taxonomy" id="692275"/>
    <lineage>
        <taxon>Eukaryota</taxon>
        <taxon>Fungi</taxon>
        <taxon>Dikarya</taxon>
        <taxon>Ascomycota</taxon>
        <taxon>Pezizomycotina</taxon>
        <taxon>Dothideomycetes</taxon>
        <taxon>Dothideomycetidae</taxon>
        <taxon>Mycosphaerellales</taxon>
        <taxon>Mycosphaerellaceae</taxon>
        <taxon>Sphaerulina</taxon>
    </lineage>
</organism>
<feature type="compositionally biased region" description="Acidic residues" evidence="1">
    <location>
        <begin position="84"/>
        <end position="100"/>
    </location>
</feature>
<protein>
    <submittedName>
        <fullName evidence="2">Uncharacterized protein</fullName>
    </submittedName>
</protein>
<keyword evidence="3" id="KW-1185">Reference proteome</keyword>
<name>M3CB46_SPHMS</name>
<dbReference type="HOGENOM" id="CLU_839821_0_0_1"/>
<gene>
    <name evidence="2" type="ORF">SEPMUDRAFT_151906</name>
</gene>
<feature type="compositionally biased region" description="Acidic residues" evidence="1">
    <location>
        <begin position="203"/>
        <end position="219"/>
    </location>
</feature>
<dbReference type="GeneID" id="27904253"/>
<dbReference type="AlphaFoldDB" id="M3CB46"/>
<accession>M3CB46</accession>